<gene>
    <name evidence="2" type="ORF">PIB30_116853</name>
</gene>
<dbReference type="PANTHER" id="PTHR47074:SF11">
    <property type="entry name" value="REVERSE TRANSCRIPTASE-LIKE PROTEIN"/>
    <property type="match status" value="1"/>
</dbReference>
<dbReference type="InterPro" id="IPR052929">
    <property type="entry name" value="RNase_H-like_EbsB-rel"/>
</dbReference>
<name>A0ABU6WTL5_9FABA</name>
<dbReference type="InterPro" id="IPR026960">
    <property type="entry name" value="RVT-Znf"/>
</dbReference>
<comment type="caution">
    <text evidence="2">The sequence shown here is derived from an EMBL/GenBank/DDBJ whole genome shotgun (WGS) entry which is preliminary data.</text>
</comment>
<feature type="domain" description="Reverse transcriptase zinc-binding" evidence="1">
    <location>
        <begin position="11"/>
        <end position="81"/>
    </location>
</feature>
<keyword evidence="3" id="KW-1185">Reference proteome</keyword>
<evidence type="ECO:0000313" key="2">
    <source>
        <dbReference type="EMBL" id="MED6188068.1"/>
    </source>
</evidence>
<dbReference type="Pfam" id="PF13966">
    <property type="entry name" value="zf-RVT"/>
    <property type="match status" value="1"/>
</dbReference>
<organism evidence="2 3">
    <name type="scientific">Stylosanthes scabra</name>
    <dbReference type="NCBI Taxonomy" id="79078"/>
    <lineage>
        <taxon>Eukaryota</taxon>
        <taxon>Viridiplantae</taxon>
        <taxon>Streptophyta</taxon>
        <taxon>Embryophyta</taxon>
        <taxon>Tracheophyta</taxon>
        <taxon>Spermatophyta</taxon>
        <taxon>Magnoliopsida</taxon>
        <taxon>eudicotyledons</taxon>
        <taxon>Gunneridae</taxon>
        <taxon>Pentapetalae</taxon>
        <taxon>rosids</taxon>
        <taxon>fabids</taxon>
        <taxon>Fabales</taxon>
        <taxon>Fabaceae</taxon>
        <taxon>Papilionoideae</taxon>
        <taxon>50 kb inversion clade</taxon>
        <taxon>dalbergioids sensu lato</taxon>
        <taxon>Dalbergieae</taxon>
        <taxon>Pterocarpus clade</taxon>
        <taxon>Stylosanthes</taxon>
    </lineage>
</organism>
<evidence type="ECO:0000313" key="3">
    <source>
        <dbReference type="Proteomes" id="UP001341840"/>
    </source>
</evidence>
<accession>A0ABU6WTL5</accession>
<protein>
    <recommendedName>
        <fullName evidence="1">Reverse transcriptase zinc-binding domain-containing protein</fullName>
    </recommendedName>
</protein>
<sequence>MWLLEQKIRINRNCNFLWIWRANISKMVTFLIWLAINESLPTSVFRHRSGLAASDLCPLCGEESETVTHCLLNCSRARDFWSIFSPSLSLPVSDLASWVRFALRYAEAVTAAGLWWQWRFRNQLIFNQDEVWSLSKVVFWARGMVHDIEACLCRSPFLRSPINCLTWSKPPIGLHKVNCDASFFQNSNRAGFGCVIRDEEGAWLKGCSGQLPPGLSAAVRSLPSGEVLCWRENVVCNQSFVKQILGKLSLLSSAFVKVWKMLMKI</sequence>
<dbReference type="PANTHER" id="PTHR47074">
    <property type="entry name" value="BNAC02G40300D PROTEIN"/>
    <property type="match status" value="1"/>
</dbReference>
<evidence type="ECO:0000259" key="1">
    <source>
        <dbReference type="Pfam" id="PF13966"/>
    </source>
</evidence>
<dbReference type="Proteomes" id="UP001341840">
    <property type="component" value="Unassembled WGS sequence"/>
</dbReference>
<proteinExistence type="predicted"/>
<dbReference type="EMBL" id="JASCZI010182513">
    <property type="protein sequence ID" value="MED6188068.1"/>
    <property type="molecule type" value="Genomic_DNA"/>
</dbReference>
<reference evidence="2 3" key="1">
    <citation type="journal article" date="2023" name="Plants (Basel)">
        <title>Bridging the Gap: Combining Genomics and Transcriptomics Approaches to Understand Stylosanthes scabra, an Orphan Legume from the Brazilian Caatinga.</title>
        <authorList>
            <person name="Ferreira-Neto J.R.C."/>
            <person name="da Silva M.D."/>
            <person name="Binneck E."/>
            <person name="de Melo N.F."/>
            <person name="da Silva R.H."/>
            <person name="de Melo A.L.T.M."/>
            <person name="Pandolfi V."/>
            <person name="Bustamante F.O."/>
            <person name="Brasileiro-Vidal A.C."/>
            <person name="Benko-Iseppon A.M."/>
        </authorList>
    </citation>
    <scope>NUCLEOTIDE SEQUENCE [LARGE SCALE GENOMIC DNA]</scope>
    <source>
        <tissue evidence="2">Leaves</tissue>
    </source>
</reference>